<dbReference type="OrthoDB" id="6159439at2759"/>
<dbReference type="GO" id="GO:0000981">
    <property type="term" value="F:DNA-binding transcription factor activity, RNA polymerase II-specific"/>
    <property type="evidence" value="ECO:0007669"/>
    <property type="project" value="InterPro"/>
</dbReference>
<gene>
    <name evidence="9" type="ORF">PXEA_LOCUS35671</name>
</gene>
<feature type="domain" description="Homeobox" evidence="8">
    <location>
        <begin position="8"/>
        <end position="62"/>
    </location>
</feature>
<dbReference type="PANTHER" id="PTHR24329:SF337">
    <property type="entry name" value="ARISTALESS RELATED HOMEOBOX"/>
    <property type="match status" value="1"/>
</dbReference>
<dbReference type="Gene3D" id="1.10.10.60">
    <property type="entry name" value="Homeodomain-like"/>
    <property type="match status" value="1"/>
</dbReference>
<dbReference type="EMBL" id="CAAALY010273287">
    <property type="protein sequence ID" value="VEL42231.1"/>
    <property type="molecule type" value="Genomic_DNA"/>
</dbReference>
<dbReference type="AlphaFoldDB" id="A0A3S5BVN3"/>
<evidence type="ECO:0000256" key="1">
    <source>
        <dbReference type="ARBA" id="ARBA00004123"/>
    </source>
</evidence>
<evidence type="ECO:0000256" key="7">
    <source>
        <dbReference type="SAM" id="MobiDB-lite"/>
    </source>
</evidence>
<feature type="compositionally biased region" description="Low complexity" evidence="7">
    <location>
        <begin position="104"/>
        <end position="133"/>
    </location>
</feature>
<evidence type="ECO:0000256" key="2">
    <source>
        <dbReference type="ARBA" id="ARBA00023125"/>
    </source>
</evidence>
<dbReference type="CDD" id="cd00086">
    <property type="entry name" value="homeodomain"/>
    <property type="match status" value="1"/>
</dbReference>
<dbReference type="SMART" id="SM00389">
    <property type="entry name" value="HOX"/>
    <property type="match status" value="1"/>
</dbReference>
<dbReference type="InterPro" id="IPR017970">
    <property type="entry name" value="Homeobox_CS"/>
</dbReference>
<evidence type="ECO:0000256" key="4">
    <source>
        <dbReference type="ARBA" id="ARBA00023242"/>
    </source>
</evidence>
<proteinExistence type="predicted"/>
<dbReference type="PROSITE" id="PS00027">
    <property type="entry name" value="HOMEOBOX_1"/>
    <property type="match status" value="1"/>
</dbReference>
<accession>A0A3S5BVN3</accession>
<evidence type="ECO:0000256" key="6">
    <source>
        <dbReference type="RuleBase" id="RU000682"/>
    </source>
</evidence>
<dbReference type="Pfam" id="PF00046">
    <property type="entry name" value="Homeodomain"/>
    <property type="match status" value="1"/>
</dbReference>
<keyword evidence="4 5" id="KW-0539">Nucleus</keyword>
<comment type="subcellular location">
    <subcellularLocation>
        <location evidence="1 5 6">Nucleus</location>
    </subcellularLocation>
</comment>
<keyword evidence="3 5" id="KW-0371">Homeobox</keyword>
<feature type="region of interest" description="Disordered" evidence="7">
    <location>
        <begin position="91"/>
        <end position="156"/>
    </location>
</feature>
<dbReference type="PANTHER" id="PTHR24329">
    <property type="entry name" value="HOMEOBOX PROTEIN ARISTALESS"/>
    <property type="match status" value="1"/>
</dbReference>
<keyword evidence="10" id="KW-1185">Reference proteome</keyword>
<dbReference type="GO" id="GO:0000977">
    <property type="term" value="F:RNA polymerase II transcription regulatory region sequence-specific DNA binding"/>
    <property type="evidence" value="ECO:0007669"/>
    <property type="project" value="TreeGrafter"/>
</dbReference>
<evidence type="ECO:0000256" key="3">
    <source>
        <dbReference type="ARBA" id="ARBA00023155"/>
    </source>
</evidence>
<dbReference type="InterPro" id="IPR009057">
    <property type="entry name" value="Homeodomain-like_sf"/>
</dbReference>
<organism evidence="9 10">
    <name type="scientific">Protopolystoma xenopodis</name>
    <dbReference type="NCBI Taxonomy" id="117903"/>
    <lineage>
        <taxon>Eukaryota</taxon>
        <taxon>Metazoa</taxon>
        <taxon>Spiralia</taxon>
        <taxon>Lophotrochozoa</taxon>
        <taxon>Platyhelminthes</taxon>
        <taxon>Monogenea</taxon>
        <taxon>Polyopisthocotylea</taxon>
        <taxon>Polystomatidea</taxon>
        <taxon>Polystomatidae</taxon>
        <taxon>Protopolystoma</taxon>
    </lineage>
</organism>
<comment type="caution">
    <text evidence="9">The sequence shown here is derived from an EMBL/GenBank/DDBJ whole genome shotgun (WGS) entry which is preliminary data.</text>
</comment>
<evidence type="ECO:0000313" key="9">
    <source>
        <dbReference type="EMBL" id="VEL42231.1"/>
    </source>
</evidence>
<dbReference type="GO" id="GO:0005634">
    <property type="term" value="C:nucleus"/>
    <property type="evidence" value="ECO:0007669"/>
    <property type="project" value="UniProtKB-SubCell"/>
</dbReference>
<dbReference type="SUPFAM" id="SSF46689">
    <property type="entry name" value="Homeodomain-like"/>
    <property type="match status" value="1"/>
</dbReference>
<evidence type="ECO:0000256" key="5">
    <source>
        <dbReference type="PROSITE-ProRule" id="PRU00108"/>
    </source>
</evidence>
<protein>
    <recommendedName>
        <fullName evidence="8">Homeobox domain-containing protein</fullName>
    </recommendedName>
</protein>
<dbReference type="FunFam" id="1.10.10.60:FF:000679">
    <property type="entry name" value="Homeobox protein aristaless"/>
    <property type="match status" value="1"/>
</dbReference>
<evidence type="ECO:0000313" key="10">
    <source>
        <dbReference type="Proteomes" id="UP000784294"/>
    </source>
</evidence>
<name>A0A3S5BVN3_9PLAT</name>
<keyword evidence="2 5" id="KW-0238">DNA-binding</keyword>
<feature type="DNA-binding region" description="Homeobox" evidence="5">
    <location>
        <begin position="10"/>
        <end position="63"/>
    </location>
</feature>
<sequence length="240" mass="25641">MISLCHLKTTFSVYQLSALESAFDQCPYPDALTREEIAARLQLSESRVQVWFQNRRAKWRKQEQGTTAPVTSSTGCVGEANCHLHLDANVSTSLTPTPTPTPTPTSMSTATATSTMPAMQVSGSGSNSSASVSPQTSGSGPGSGSEAGMTGQQNGFNQQCQTNMQTRCTVGQALMRFGQFPANHSQLVTNGAGGYIQRNGYRDTTAAYAHEIMEQEAGLGYQMGTNQAYQTEDEGESQSK</sequence>
<evidence type="ECO:0000259" key="8">
    <source>
        <dbReference type="PROSITE" id="PS50071"/>
    </source>
</evidence>
<dbReference type="InterPro" id="IPR001356">
    <property type="entry name" value="HD"/>
</dbReference>
<dbReference type="InterPro" id="IPR050649">
    <property type="entry name" value="Paired_Homeobox_TFs"/>
</dbReference>
<dbReference type="PROSITE" id="PS50071">
    <property type="entry name" value="HOMEOBOX_2"/>
    <property type="match status" value="1"/>
</dbReference>
<reference evidence="9" key="1">
    <citation type="submission" date="2018-11" db="EMBL/GenBank/DDBJ databases">
        <authorList>
            <consortium name="Pathogen Informatics"/>
        </authorList>
    </citation>
    <scope>NUCLEOTIDE SEQUENCE</scope>
</reference>
<dbReference type="Proteomes" id="UP000784294">
    <property type="component" value="Unassembled WGS sequence"/>
</dbReference>